<accession>A0A6G1H9I2</accession>
<feature type="region of interest" description="Disordered" evidence="1">
    <location>
        <begin position="75"/>
        <end position="101"/>
    </location>
</feature>
<proteinExistence type="predicted"/>
<keyword evidence="3" id="KW-1185">Reference proteome</keyword>
<evidence type="ECO:0000313" key="2">
    <source>
        <dbReference type="EMBL" id="KAF1989680.1"/>
    </source>
</evidence>
<organism evidence="2 3">
    <name type="scientific">Aulographum hederae CBS 113979</name>
    <dbReference type="NCBI Taxonomy" id="1176131"/>
    <lineage>
        <taxon>Eukaryota</taxon>
        <taxon>Fungi</taxon>
        <taxon>Dikarya</taxon>
        <taxon>Ascomycota</taxon>
        <taxon>Pezizomycotina</taxon>
        <taxon>Dothideomycetes</taxon>
        <taxon>Pleosporomycetidae</taxon>
        <taxon>Aulographales</taxon>
        <taxon>Aulographaceae</taxon>
    </lineage>
</organism>
<name>A0A6G1H9I2_9PEZI</name>
<reference evidence="2" key="1">
    <citation type="journal article" date="2020" name="Stud. Mycol.">
        <title>101 Dothideomycetes genomes: a test case for predicting lifestyles and emergence of pathogens.</title>
        <authorList>
            <person name="Haridas S."/>
            <person name="Albert R."/>
            <person name="Binder M."/>
            <person name="Bloem J."/>
            <person name="Labutti K."/>
            <person name="Salamov A."/>
            <person name="Andreopoulos B."/>
            <person name="Baker S."/>
            <person name="Barry K."/>
            <person name="Bills G."/>
            <person name="Bluhm B."/>
            <person name="Cannon C."/>
            <person name="Castanera R."/>
            <person name="Culley D."/>
            <person name="Daum C."/>
            <person name="Ezra D."/>
            <person name="Gonzalez J."/>
            <person name="Henrissat B."/>
            <person name="Kuo A."/>
            <person name="Liang C."/>
            <person name="Lipzen A."/>
            <person name="Lutzoni F."/>
            <person name="Magnuson J."/>
            <person name="Mondo S."/>
            <person name="Nolan M."/>
            <person name="Ohm R."/>
            <person name="Pangilinan J."/>
            <person name="Park H.-J."/>
            <person name="Ramirez L."/>
            <person name="Alfaro M."/>
            <person name="Sun H."/>
            <person name="Tritt A."/>
            <person name="Yoshinaga Y."/>
            <person name="Zwiers L.-H."/>
            <person name="Turgeon B."/>
            <person name="Goodwin S."/>
            <person name="Spatafora J."/>
            <person name="Crous P."/>
            <person name="Grigoriev I."/>
        </authorList>
    </citation>
    <scope>NUCLEOTIDE SEQUENCE</scope>
    <source>
        <strain evidence="2">CBS 113979</strain>
    </source>
</reference>
<feature type="compositionally biased region" description="Basic and acidic residues" evidence="1">
    <location>
        <begin position="76"/>
        <end position="101"/>
    </location>
</feature>
<protein>
    <submittedName>
        <fullName evidence="2">Uncharacterized protein</fullName>
    </submittedName>
</protein>
<evidence type="ECO:0000256" key="1">
    <source>
        <dbReference type="SAM" id="MobiDB-lite"/>
    </source>
</evidence>
<gene>
    <name evidence="2" type="ORF">K402DRAFT_390641</name>
</gene>
<dbReference type="AlphaFoldDB" id="A0A6G1H9I2"/>
<evidence type="ECO:0000313" key="3">
    <source>
        <dbReference type="Proteomes" id="UP000800041"/>
    </source>
</evidence>
<dbReference type="EMBL" id="ML977144">
    <property type="protein sequence ID" value="KAF1989680.1"/>
    <property type="molecule type" value="Genomic_DNA"/>
</dbReference>
<dbReference type="Proteomes" id="UP000800041">
    <property type="component" value="Unassembled WGS sequence"/>
</dbReference>
<sequence length="121" mass="13760">MHNSTPLSSQLQSKPWDTALQLSHPWTTDMLPLARRRIGPTVEPAPKLFPSQPRLKKITRYNLHAGCGRRTKSAIWKHEAPSPRSCEGAELRRRGGDDWVDNERSCKAYSLEDRGTRSGRL</sequence>